<comment type="caution">
    <text evidence="1">The sequence shown here is derived from an EMBL/GenBank/DDBJ whole genome shotgun (WGS) entry which is preliminary data.</text>
</comment>
<protein>
    <submittedName>
        <fullName evidence="1">Uncharacterized protein</fullName>
    </submittedName>
</protein>
<gene>
    <name evidence="1" type="ORF">RJN63_19705</name>
</gene>
<dbReference type="RefSeq" id="WP_245201952.1">
    <property type="nucleotide sequence ID" value="NZ_JAVLSM010000017.1"/>
</dbReference>
<reference evidence="1" key="1">
    <citation type="submission" date="2023-02" db="EMBL/GenBank/DDBJ databases">
        <title>Description of Herbaspirillum huttiense subsp. nephrolepsisexaltata and Herbaspirillum huttiense subsp. lycopersicon.</title>
        <authorList>
            <person name="Poudel M."/>
            <person name="Sharma A."/>
            <person name="Goss E."/>
            <person name="Tapia J.H."/>
            <person name="Harmon C.M."/>
            <person name="Jones J.B."/>
        </authorList>
    </citation>
    <scope>NUCLEOTIDE SEQUENCE</scope>
    <source>
        <strain evidence="1">NC40101</strain>
    </source>
</reference>
<evidence type="ECO:0000313" key="1">
    <source>
        <dbReference type="EMBL" id="MDT0339070.1"/>
    </source>
</evidence>
<dbReference type="AlphaFoldDB" id="A0AAE4GBM0"/>
<sequence>MKSDLRKNPHRSIGRYWLTMSDASAFTLVRSGIAIADELRVALCDKEKLLITQSSAELAVLMLTAAEAGWGKGKVAHLVSQMVDVRKLDNHGKGRVYLLIRDAMTRLPMILWPQEKMQMRRELLEELTRQINLYQDDAPSVMTRDEVRERQWRESVLAMRQRETRIRS</sequence>
<dbReference type="EMBL" id="JAVRAA010000011">
    <property type="protein sequence ID" value="MDT0339070.1"/>
    <property type="molecule type" value="Genomic_DNA"/>
</dbReference>
<organism evidence="1">
    <name type="scientific">Herbaspirillum huttiense subsp. nephrolepidis</name>
    <dbReference type="NCBI Taxonomy" id="3075126"/>
    <lineage>
        <taxon>Bacteria</taxon>
        <taxon>Pseudomonadati</taxon>
        <taxon>Pseudomonadota</taxon>
        <taxon>Betaproteobacteria</taxon>
        <taxon>Burkholderiales</taxon>
        <taxon>Oxalobacteraceae</taxon>
        <taxon>Herbaspirillum</taxon>
    </lineage>
</organism>
<proteinExistence type="predicted"/>
<name>A0AAE4GBM0_9BURK</name>
<accession>A0AAE4GBM0</accession>